<dbReference type="PANTHER" id="PTHR33445:SF1">
    <property type="entry name" value="ATP SYNTHASE SUBUNIT B"/>
    <property type="match status" value="1"/>
</dbReference>
<evidence type="ECO:0000256" key="4">
    <source>
        <dbReference type="ARBA" id="ARBA00022547"/>
    </source>
</evidence>
<keyword evidence="10 15" id="KW-0066">ATP synthesis</keyword>
<dbReference type="GO" id="GO:0045259">
    <property type="term" value="C:proton-transporting ATP synthase complex"/>
    <property type="evidence" value="ECO:0007669"/>
    <property type="project" value="UniProtKB-KW"/>
</dbReference>
<evidence type="ECO:0000313" key="18">
    <source>
        <dbReference type="EMBL" id="TCO10908.1"/>
    </source>
</evidence>
<dbReference type="InterPro" id="IPR028987">
    <property type="entry name" value="ATP_synth_B-like_membr_sf"/>
</dbReference>
<keyword evidence="8 15" id="KW-0406">Ion transport</keyword>
<evidence type="ECO:0000256" key="2">
    <source>
        <dbReference type="ARBA" id="ARBA00022448"/>
    </source>
</evidence>
<sequence>MGLLTPDPGLIFWTTTSFLILMFLLRRYAWKPILRALKVREEYIEFSLKDAAQAKDEVLKLSETRRQMIETTRLEREKMMRETRETREEIINEAKASATREAEKIIQQSRELIERERQESLSEIRQQISLISLEIAEKILKQELVSEERQQSVIREYLDHVNFN</sequence>
<dbReference type="GO" id="GO:0012505">
    <property type="term" value="C:endomembrane system"/>
    <property type="evidence" value="ECO:0007669"/>
    <property type="project" value="UniProtKB-SubCell"/>
</dbReference>
<keyword evidence="2 15" id="KW-0813">Transport</keyword>
<dbReference type="RefSeq" id="WP_132431787.1">
    <property type="nucleotide sequence ID" value="NZ_SLWK01000001.1"/>
</dbReference>
<evidence type="ECO:0000256" key="14">
    <source>
        <dbReference type="ARBA" id="ARBA00037847"/>
    </source>
</evidence>
<evidence type="ECO:0000256" key="1">
    <source>
        <dbReference type="ARBA" id="ARBA00005513"/>
    </source>
</evidence>
<dbReference type="InterPro" id="IPR050059">
    <property type="entry name" value="ATP_synthase_B_chain"/>
</dbReference>
<gene>
    <name evidence="15" type="primary">atpF</name>
    <name evidence="18" type="ORF">EV194_101542</name>
</gene>
<dbReference type="GO" id="GO:0046933">
    <property type="term" value="F:proton-transporting ATP synthase activity, rotational mechanism"/>
    <property type="evidence" value="ECO:0007669"/>
    <property type="project" value="UniProtKB-UniRule"/>
</dbReference>
<dbReference type="GO" id="GO:0046961">
    <property type="term" value="F:proton-transporting ATPase activity, rotational mechanism"/>
    <property type="evidence" value="ECO:0007669"/>
    <property type="project" value="TreeGrafter"/>
</dbReference>
<keyword evidence="5 15" id="KW-0812">Transmembrane</keyword>
<dbReference type="CDD" id="cd06503">
    <property type="entry name" value="ATP-synt_Fo_b"/>
    <property type="match status" value="1"/>
</dbReference>
<evidence type="ECO:0000256" key="17">
    <source>
        <dbReference type="SAM" id="Coils"/>
    </source>
</evidence>
<evidence type="ECO:0000256" key="5">
    <source>
        <dbReference type="ARBA" id="ARBA00022692"/>
    </source>
</evidence>
<name>A0A4R2GPE5_9BACT</name>
<dbReference type="HAMAP" id="MF_01398">
    <property type="entry name" value="ATP_synth_b_bprime"/>
    <property type="match status" value="1"/>
</dbReference>
<dbReference type="Proteomes" id="UP000295221">
    <property type="component" value="Unassembled WGS sequence"/>
</dbReference>
<proteinExistence type="inferred from homology"/>
<accession>A0A4R2GPE5</accession>
<keyword evidence="3 15" id="KW-1003">Cell membrane</keyword>
<keyword evidence="4 15" id="KW-0138">CF(0)</keyword>
<comment type="similarity">
    <text evidence="1 15 16">Belongs to the ATPase B chain family.</text>
</comment>
<dbReference type="OrthoDB" id="9795289at2"/>
<evidence type="ECO:0000256" key="7">
    <source>
        <dbReference type="ARBA" id="ARBA00022989"/>
    </source>
</evidence>
<dbReference type="InterPro" id="IPR005864">
    <property type="entry name" value="ATP_synth_F0_bsu_bac"/>
</dbReference>
<keyword evidence="19" id="KW-1185">Reference proteome</keyword>
<comment type="subcellular location">
    <subcellularLocation>
        <location evidence="15">Cell membrane</location>
        <topology evidence="15">Single-pass membrane protein</topology>
    </subcellularLocation>
    <subcellularLocation>
        <location evidence="14">Endomembrane system</location>
        <topology evidence="14">Single-pass membrane protein</topology>
    </subcellularLocation>
</comment>
<evidence type="ECO:0000256" key="16">
    <source>
        <dbReference type="RuleBase" id="RU003848"/>
    </source>
</evidence>
<comment type="subunit">
    <text evidence="15">F-type ATPases have 2 components, F(1) - the catalytic core - and F(0) - the membrane proton channel. F(1) has five subunits: alpha(3), beta(3), gamma(1), delta(1), epsilon(1). F(0) has three main subunits: a(1), b(2) and c(10-14). The alpha and beta chains form an alternating ring which encloses part of the gamma chain. F(1) is attached to F(0) by a central stalk formed by the gamma and epsilon chains, while a peripheral stalk is formed by the delta and b chains.</text>
</comment>
<comment type="caution">
    <text evidence="18">The sequence shown here is derived from an EMBL/GenBank/DDBJ whole genome shotgun (WGS) entry which is preliminary data.</text>
</comment>
<dbReference type="GO" id="GO:0005886">
    <property type="term" value="C:plasma membrane"/>
    <property type="evidence" value="ECO:0007669"/>
    <property type="project" value="UniProtKB-SubCell"/>
</dbReference>
<organism evidence="18 19">
    <name type="scientific">Natronoflexus pectinivorans</name>
    <dbReference type="NCBI Taxonomy" id="682526"/>
    <lineage>
        <taxon>Bacteria</taxon>
        <taxon>Pseudomonadati</taxon>
        <taxon>Bacteroidota</taxon>
        <taxon>Bacteroidia</taxon>
        <taxon>Marinilabiliales</taxon>
        <taxon>Marinilabiliaceae</taxon>
        <taxon>Natronoflexus</taxon>
    </lineage>
</organism>
<keyword evidence="9 15" id="KW-0472">Membrane</keyword>
<dbReference type="PANTHER" id="PTHR33445">
    <property type="entry name" value="ATP SYNTHASE SUBUNIT B', CHLOROPLASTIC"/>
    <property type="match status" value="1"/>
</dbReference>
<keyword evidence="7 15" id="KW-1133">Transmembrane helix</keyword>
<evidence type="ECO:0000256" key="15">
    <source>
        <dbReference type="HAMAP-Rule" id="MF_01398"/>
    </source>
</evidence>
<reference evidence="18 19" key="1">
    <citation type="submission" date="2019-03" db="EMBL/GenBank/DDBJ databases">
        <title>Genomic Encyclopedia of Type Strains, Phase IV (KMG-IV): sequencing the most valuable type-strain genomes for metagenomic binning, comparative biology and taxonomic classification.</title>
        <authorList>
            <person name="Goeker M."/>
        </authorList>
    </citation>
    <scope>NUCLEOTIDE SEQUENCE [LARGE SCALE GENOMIC DNA]</scope>
    <source>
        <strain evidence="18 19">DSM 24179</strain>
    </source>
</reference>
<keyword evidence="6 15" id="KW-0375">Hydrogen ion transport</keyword>
<feature type="transmembrane region" description="Helical" evidence="15">
    <location>
        <begin position="12"/>
        <end position="30"/>
    </location>
</feature>
<evidence type="ECO:0000313" key="19">
    <source>
        <dbReference type="Proteomes" id="UP000295221"/>
    </source>
</evidence>
<dbReference type="Pfam" id="PF00430">
    <property type="entry name" value="ATP-synt_B"/>
    <property type="match status" value="1"/>
</dbReference>
<evidence type="ECO:0000256" key="3">
    <source>
        <dbReference type="ARBA" id="ARBA00022475"/>
    </source>
</evidence>
<evidence type="ECO:0000256" key="13">
    <source>
        <dbReference type="ARBA" id="ARBA00026054"/>
    </source>
</evidence>
<evidence type="ECO:0000256" key="6">
    <source>
        <dbReference type="ARBA" id="ARBA00022781"/>
    </source>
</evidence>
<evidence type="ECO:0000256" key="12">
    <source>
        <dbReference type="ARBA" id="ARBA00025614"/>
    </source>
</evidence>
<comment type="subunit">
    <text evidence="13">F-type ATPases have 2 components, F(1) - the catalytic core - and F(0) - the membrane proton channel. F(1) has five subunits: alpha(3), beta(3), gamma(1), delta(1), epsilon(1). F(0) has four main subunits: a(1), b(2) and c(10-14). The alpha and beta chains form an alternating ring which encloses part of the gamma chain. F(1) is attached to F(0) by a central stalk formed by the gamma and epsilon chains, while a peripheral stalk is formed by the delta and b chains.</text>
</comment>
<comment type="function">
    <text evidence="11 15">F(1)F(0) ATP synthase produces ATP from ADP in the presence of a proton or sodium gradient. F-type ATPases consist of two structural domains, F(1) containing the extramembraneous catalytic core and F(0) containing the membrane proton channel, linked together by a central stalk and a peripheral stalk. During catalysis, ATP synthesis in the catalytic domain of F(1) is coupled via a rotary mechanism of the central stalk subunits to proton translocation.</text>
</comment>
<feature type="coiled-coil region" evidence="17">
    <location>
        <begin position="69"/>
        <end position="119"/>
    </location>
</feature>
<evidence type="ECO:0000256" key="9">
    <source>
        <dbReference type="ARBA" id="ARBA00023136"/>
    </source>
</evidence>
<dbReference type="SUPFAM" id="SSF81573">
    <property type="entry name" value="F1F0 ATP synthase subunit B, membrane domain"/>
    <property type="match status" value="1"/>
</dbReference>
<comment type="function">
    <text evidence="12">Component of the F(0) channel, it forms part of the peripheral stalk, linking F(1) to F(0). The b'-subunit is a diverged and duplicated form of b found in plants and photosynthetic bacteria.</text>
</comment>
<dbReference type="AlphaFoldDB" id="A0A4R2GPE5"/>
<evidence type="ECO:0000256" key="11">
    <source>
        <dbReference type="ARBA" id="ARBA00025198"/>
    </source>
</evidence>
<keyword evidence="17" id="KW-0175">Coiled coil</keyword>
<dbReference type="InterPro" id="IPR002146">
    <property type="entry name" value="ATP_synth_b/b'su_bac/chlpt"/>
</dbReference>
<dbReference type="EMBL" id="SLWK01000001">
    <property type="protein sequence ID" value="TCO10908.1"/>
    <property type="molecule type" value="Genomic_DNA"/>
</dbReference>
<dbReference type="NCBIfam" id="TIGR01144">
    <property type="entry name" value="ATP_synt_b"/>
    <property type="match status" value="1"/>
</dbReference>
<protein>
    <recommendedName>
        <fullName evidence="15">ATP synthase subunit b</fullName>
    </recommendedName>
    <alternativeName>
        <fullName evidence="15">ATP synthase F(0) sector subunit b</fullName>
    </alternativeName>
    <alternativeName>
        <fullName evidence="15">ATPase subunit I</fullName>
    </alternativeName>
    <alternativeName>
        <fullName evidence="15">F-type ATPase subunit b</fullName>
        <shortName evidence="15">F-ATPase subunit b</shortName>
    </alternativeName>
</protein>
<evidence type="ECO:0000256" key="8">
    <source>
        <dbReference type="ARBA" id="ARBA00023065"/>
    </source>
</evidence>
<evidence type="ECO:0000256" key="10">
    <source>
        <dbReference type="ARBA" id="ARBA00023310"/>
    </source>
</evidence>